<dbReference type="AlphaFoldDB" id="A0A9X2FW44"/>
<feature type="non-terminal residue" evidence="2">
    <location>
        <position position="1"/>
    </location>
</feature>
<dbReference type="EMBL" id="JAMYXC010000107">
    <property type="protein sequence ID" value="MCP1168273.1"/>
    <property type="molecule type" value="Genomic_DNA"/>
</dbReference>
<protein>
    <recommendedName>
        <fullName evidence="4">Type IV pilus biogenesis</fullName>
    </recommendedName>
</protein>
<evidence type="ECO:0000256" key="1">
    <source>
        <dbReference type="SAM" id="MobiDB-lite"/>
    </source>
</evidence>
<comment type="caution">
    <text evidence="2">The sequence shown here is derived from an EMBL/GenBank/DDBJ whole genome shotgun (WGS) entry which is preliminary data.</text>
</comment>
<proteinExistence type="predicted"/>
<keyword evidence="3" id="KW-1185">Reference proteome</keyword>
<evidence type="ECO:0000313" key="2">
    <source>
        <dbReference type="EMBL" id="MCP1168273.1"/>
    </source>
</evidence>
<name>A0A9X2FW44_9RHOB</name>
<dbReference type="Proteomes" id="UP001139477">
    <property type="component" value="Unassembled WGS sequence"/>
</dbReference>
<feature type="region of interest" description="Disordered" evidence="1">
    <location>
        <begin position="1"/>
        <end position="31"/>
    </location>
</feature>
<accession>A0A9X2FW44</accession>
<reference evidence="2" key="1">
    <citation type="submission" date="2022-06" db="EMBL/GenBank/DDBJ databases">
        <title>Limimaricola sediminis sp. nov., isolated from an intertidal sediment.</title>
        <authorList>
            <person name="Shao X."/>
        </authorList>
    </citation>
    <scope>NUCLEOTIDE SEQUENCE</scope>
    <source>
        <strain evidence="2">ASW11-118</strain>
    </source>
</reference>
<sequence length="104" mass="10602">SRAAAASGRAAQPVSNASVAPDGPVPGGVARAATQGDAINLRDINLIGVYGKPGARRALVRLGNGRYLRVGIGDTLDGGRVSAIGDDVLNYVKRGRTLVLQIPD</sequence>
<feature type="compositionally biased region" description="Low complexity" evidence="1">
    <location>
        <begin position="1"/>
        <end position="11"/>
    </location>
</feature>
<gene>
    <name evidence="2" type="ORF">NHG85_07000</name>
</gene>
<organism evidence="2 3">
    <name type="scientific">Limimaricola litoreus</name>
    <dbReference type="NCBI Taxonomy" id="2955316"/>
    <lineage>
        <taxon>Bacteria</taxon>
        <taxon>Pseudomonadati</taxon>
        <taxon>Pseudomonadota</taxon>
        <taxon>Alphaproteobacteria</taxon>
        <taxon>Rhodobacterales</taxon>
        <taxon>Paracoccaceae</taxon>
        <taxon>Limimaricola</taxon>
    </lineage>
</organism>
<evidence type="ECO:0008006" key="4">
    <source>
        <dbReference type="Google" id="ProtNLM"/>
    </source>
</evidence>
<evidence type="ECO:0000313" key="3">
    <source>
        <dbReference type="Proteomes" id="UP001139477"/>
    </source>
</evidence>